<accession>A0AAJ7SEA3</accession>
<feature type="region of interest" description="Disordered" evidence="2">
    <location>
        <begin position="344"/>
        <end position="370"/>
    </location>
</feature>
<organism evidence="4 5">
    <name type="scientific">Galendromus occidentalis</name>
    <name type="common">western predatory mite</name>
    <dbReference type="NCBI Taxonomy" id="34638"/>
    <lineage>
        <taxon>Eukaryota</taxon>
        <taxon>Metazoa</taxon>
        <taxon>Ecdysozoa</taxon>
        <taxon>Arthropoda</taxon>
        <taxon>Chelicerata</taxon>
        <taxon>Arachnida</taxon>
        <taxon>Acari</taxon>
        <taxon>Parasitiformes</taxon>
        <taxon>Mesostigmata</taxon>
        <taxon>Gamasina</taxon>
        <taxon>Phytoseioidea</taxon>
        <taxon>Phytoseiidae</taxon>
        <taxon>Typhlodrominae</taxon>
        <taxon>Galendromus</taxon>
    </lineage>
</organism>
<keyword evidence="4" id="KW-1185">Reference proteome</keyword>
<dbReference type="Gene3D" id="1.10.472.80">
    <property type="entry name" value="Ypt/Rab-GAP domain of gyp1p, domain 3"/>
    <property type="match status" value="1"/>
</dbReference>
<dbReference type="AlphaFoldDB" id="A0AAJ7SEA3"/>
<evidence type="ECO:0000313" key="5">
    <source>
        <dbReference type="RefSeq" id="XP_028967039.1"/>
    </source>
</evidence>
<protein>
    <submittedName>
        <fullName evidence="5">TBC1 domain family member 10A</fullName>
    </submittedName>
</protein>
<dbReference type="GO" id="GO:0005096">
    <property type="term" value="F:GTPase activator activity"/>
    <property type="evidence" value="ECO:0007669"/>
    <property type="project" value="UniProtKB-KW"/>
</dbReference>
<dbReference type="FunFam" id="1.10.8.270:FF:000007">
    <property type="entry name" value="TBC1 domain family member 10A"/>
    <property type="match status" value="1"/>
</dbReference>
<dbReference type="RefSeq" id="XP_028967039.1">
    <property type="nucleotide sequence ID" value="XM_029111206.1"/>
</dbReference>
<dbReference type="KEGG" id="goe:100906968"/>
<gene>
    <name evidence="5" type="primary">LOC100906968</name>
</gene>
<dbReference type="SUPFAM" id="SSF47923">
    <property type="entry name" value="Ypt/Rab-GAP domain of gyp1p"/>
    <property type="match status" value="2"/>
</dbReference>
<evidence type="ECO:0000313" key="4">
    <source>
        <dbReference type="Proteomes" id="UP000694867"/>
    </source>
</evidence>
<dbReference type="FunFam" id="1.10.10.750:FF:000001">
    <property type="entry name" value="TBC1 domain family member 10A"/>
    <property type="match status" value="1"/>
</dbReference>
<dbReference type="PROSITE" id="PS50086">
    <property type="entry name" value="TBC_RABGAP"/>
    <property type="match status" value="1"/>
</dbReference>
<dbReference type="InterPro" id="IPR000195">
    <property type="entry name" value="Rab-GAP-TBC_dom"/>
</dbReference>
<dbReference type="Gene3D" id="1.10.8.270">
    <property type="entry name" value="putative rabgap domain of human tbc1 domain family member 14 like domains"/>
    <property type="match status" value="1"/>
</dbReference>
<dbReference type="InterPro" id="IPR050302">
    <property type="entry name" value="Rab_GAP_TBC_domain"/>
</dbReference>
<evidence type="ECO:0000259" key="3">
    <source>
        <dbReference type="PROSITE" id="PS50086"/>
    </source>
</evidence>
<dbReference type="Gene3D" id="1.10.10.750">
    <property type="entry name" value="Ypt/Rab-GAP domain of gyp1p, domain 1"/>
    <property type="match status" value="1"/>
</dbReference>
<reference evidence="5" key="1">
    <citation type="submission" date="2025-08" db="UniProtKB">
        <authorList>
            <consortium name="RefSeq"/>
        </authorList>
    </citation>
    <scope>IDENTIFICATION</scope>
</reference>
<feature type="domain" description="Rab-GAP TBC" evidence="3">
    <location>
        <begin position="87"/>
        <end position="275"/>
    </location>
</feature>
<proteinExistence type="predicted"/>
<dbReference type="InterPro" id="IPR035969">
    <property type="entry name" value="Rab-GAP_TBC_sf"/>
</dbReference>
<dbReference type="PANTHER" id="PTHR47219:SF4">
    <property type="entry name" value="TBC1 DOMAIN FAMILY MEMBER 10A"/>
    <property type="match status" value="1"/>
</dbReference>
<feature type="compositionally biased region" description="Polar residues" evidence="2">
    <location>
        <begin position="14"/>
        <end position="24"/>
    </location>
</feature>
<keyword evidence="1" id="KW-0343">GTPase activation</keyword>
<dbReference type="Pfam" id="PF00566">
    <property type="entry name" value="RabGAP-TBC"/>
    <property type="match status" value="1"/>
</dbReference>
<dbReference type="GO" id="GO:0005886">
    <property type="term" value="C:plasma membrane"/>
    <property type="evidence" value="ECO:0007669"/>
    <property type="project" value="UniProtKB-ARBA"/>
</dbReference>
<sequence>MGTNEPVTKDIGQGDNTSLDQEQQQLQPDKYGFIRAPHVTKDVRAVESSIPSEVLRRREQKWRDMLQQWDLFTSKKFKKLRNRCRKGIPSSMRMAAWPYLCGGVFRKEKRKGLFQDLDSQSGDPVYVDDIRKDIDRQFPDHEFFKSEDESGQKELFRVLKAYSIMRPEVGYCQAQAPVAALLLMHMPTEDAFFCFVEICDKYLNGYYSPGLETVQLDGLILFGLLKKFSPKAAQRLNKLDVNPTCVMTEWFMCCFTRTLPWPCVLRVFDMFLCEGIRVLFEVGIVLIDSVLGSSASSKAGARGQYLESFEVLKSLKVAGDNLLEEPFIRQVIAVDLSREDLVREHKRQETKKQKEEKRRQKDTARAKRSI</sequence>
<feature type="region of interest" description="Disordered" evidence="2">
    <location>
        <begin position="1"/>
        <end position="24"/>
    </location>
</feature>
<dbReference type="GO" id="GO:0031267">
    <property type="term" value="F:small GTPase binding"/>
    <property type="evidence" value="ECO:0007669"/>
    <property type="project" value="TreeGrafter"/>
</dbReference>
<dbReference type="FunFam" id="1.10.472.80:FF:000008">
    <property type="entry name" value="TBC1 domain family member 10A"/>
    <property type="match status" value="1"/>
</dbReference>
<dbReference type="GeneID" id="100906968"/>
<dbReference type="Proteomes" id="UP000694867">
    <property type="component" value="Unplaced"/>
</dbReference>
<evidence type="ECO:0000256" key="2">
    <source>
        <dbReference type="SAM" id="MobiDB-lite"/>
    </source>
</evidence>
<dbReference type="SMART" id="SM00164">
    <property type="entry name" value="TBC"/>
    <property type="match status" value="1"/>
</dbReference>
<name>A0AAJ7SEA3_9ACAR</name>
<evidence type="ECO:0000256" key="1">
    <source>
        <dbReference type="ARBA" id="ARBA00022468"/>
    </source>
</evidence>
<dbReference type="PANTHER" id="PTHR47219">
    <property type="entry name" value="RAB GTPASE-ACTIVATING PROTEIN 1-LIKE"/>
    <property type="match status" value="1"/>
</dbReference>